<reference evidence="2" key="1">
    <citation type="submission" date="2005-09" db="EMBL/GenBank/DDBJ databases">
        <title>Annotation of the Aspergillus terreus NIH2624 genome.</title>
        <authorList>
            <person name="Birren B.W."/>
            <person name="Lander E.S."/>
            <person name="Galagan J.E."/>
            <person name="Nusbaum C."/>
            <person name="Devon K."/>
            <person name="Henn M."/>
            <person name="Ma L.-J."/>
            <person name="Jaffe D.B."/>
            <person name="Butler J."/>
            <person name="Alvarez P."/>
            <person name="Gnerre S."/>
            <person name="Grabherr M."/>
            <person name="Kleber M."/>
            <person name="Mauceli E.W."/>
            <person name="Brockman W."/>
            <person name="Rounsley S."/>
            <person name="Young S.K."/>
            <person name="LaButti K."/>
            <person name="Pushparaj V."/>
            <person name="DeCaprio D."/>
            <person name="Crawford M."/>
            <person name="Koehrsen M."/>
            <person name="Engels R."/>
            <person name="Montgomery P."/>
            <person name="Pearson M."/>
            <person name="Howarth C."/>
            <person name="Larson L."/>
            <person name="Luoma S."/>
            <person name="White J."/>
            <person name="Alvarado L."/>
            <person name="Kodira C.D."/>
            <person name="Zeng Q."/>
            <person name="Oleary S."/>
            <person name="Yandava C."/>
            <person name="Denning D.W."/>
            <person name="Nierman W.C."/>
            <person name="Milne T."/>
            <person name="Madden K."/>
        </authorList>
    </citation>
    <scope>NUCLEOTIDE SEQUENCE [LARGE SCALE GENOMIC DNA]</scope>
    <source>
        <strain evidence="2">NIH 2624 / FGSC A1156</strain>
    </source>
</reference>
<dbReference type="RefSeq" id="XP_001211052.1">
    <property type="nucleotide sequence ID" value="XM_001211052.1"/>
</dbReference>
<dbReference type="VEuPathDB" id="FungiDB:ATEG_00966"/>
<dbReference type="OrthoDB" id="5429442at2759"/>
<name>Q0CZB8_ASPTN</name>
<dbReference type="HOGENOM" id="CLU_1796064_0_0_1"/>
<evidence type="ECO:0000313" key="1">
    <source>
        <dbReference type="EMBL" id="EAU39612.1"/>
    </source>
</evidence>
<organism evidence="1 2">
    <name type="scientific">Aspergillus terreus (strain NIH 2624 / FGSC A1156)</name>
    <dbReference type="NCBI Taxonomy" id="341663"/>
    <lineage>
        <taxon>Eukaryota</taxon>
        <taxon>Fungi</taxon>
        <taxon>Dikarya</taxon>
        <taxon>Ascomycota</taxon>
        <taxon>Pezizomycotina</taxon>
        <taxon>Eurotiomycetes</taxon>
        <taxon>Eurotiomycetidae</taxon>
        <taxon>Eurotiales</taxon>
        <taxon>Aspergillaceae</taxon>
        <taxon>Aspergillus</taxon>
        <taxon>Aspergillus subgen. Circumdati</taxon>
    </lineage>
</organism>
<accession>Q0CZB8</accession>
<dbReference type="eggNOG" id="ENOG502SK16">
    <property type="taxonomic scope" value="Eukaryota"/>
</dbReference>
<dbReference type="AlphaFoldDB" id="Q0CZB8"/>
<proteinExistence type="predicted"/>
<dbReference type="EMBL" id="CH476594">
    <property type="protein sequence ID" value="EAU39612.1"/>
    <property type="molecule type" value="Genomic_DNA"/>
</dbReference>
<protein>
    <submittedName>
        <fullName evidence="1">Uncharacterized protein</fullName>
    </submittedName>
</protein>
<evidence type="ECO:0000313" key="2">
    <source>
        <dbReference type="Proteomes" id="UP000007963"/>
    </source>
</evidence>
<gene>
    <name evidence="1" type="ORF">ATEG_00966</name>
</gene>
<dbReference type="STRING" id="341663.Q0CZB8"/>
<sequence>MGKTEFSKRQQSSLDTPKGIFNEVNASVEGIGTPDVTLKSSQLSLNVAGQENLGSMHFCTMSFGTLHLEIGSHRTANSIWLASNRKRDIEINDWTIAWTCTVDKEEIPPSSDEFKEFQNQIKQPGDFSISSLFFPFTSKYDCTA</sequence>
<dbReference type="Proteomes" id="UP000007963">
    <property type="component" value="Unassembled WGS sequence"/>
</dbReference>
<dbReference type="GeneID" id="4355729"/>